<dbReference type="Gene3D" id="3.40.190.10">
    <property type="entry name" value="Periplasmic binding protein-like II"/>
    <property type="match status" value="1"/>
</dbReference>
<dbReference type="InterPro" id="IPR008139">
    <property type="entry name" value="SaposinB_dom"/>
</dbReference>
<evidence type="ECO:0000259" key="3">
    <source>
        <dbReference type="SMART" id="SM00741"/>
    </source>
</evidence>
<dbReference type="Proteomes" id="UP000827892">
    <property type="component" value="Chromosome X"/>
</dbReference>
<dbReference type="SMART" id="SM00741">
    <property type="entry name" value="SapB"/>
    <property type="match status" value="1"/>
</dbReference>
<protein>
    <recommendedName>
        <fullName evidence="3">Saposin B-type domain-containing protein</fullName>
    </recommendedName>
</protein>
<dbReference type="InterPro" id="IPR040128">
    <property type="entry name" value="T25E4.2-like"/>
</dbReference>
<sequence length="548" mass="62818">MTNIRIGVFPLEKDAQTCFEVPTCKNPGAEVEVLQLAFRLIGVNYTIVDVWKEFGQLYDFGAKQADGSWSGMIGLLQTGQLDMIGLSMRMSSEREEAVLFSYPTRVFESVFVIAPPSFTCTRQFIFNAFSRTVWMLIVFFVLLLYLSDLFINYFKLKGFYPDQAISKYFVDLFSTTISSFIVSSRVLLVVTLFTTFMLSQLYQTDMYAFLSAPLTYDIPFRTIKQALDVVDKKKMFFAAFENQSFLCTPNICNRYEQVIKKNPVKRGDTSDDVESLILKGGIYQSTIDSALLPGTLSWLNPGRSPKQYLVIRDEDAPSYYVAYTFAKKHKKLIRKFNNALIEVLPAVSLITTGHGYNTKKTPFEIRTTNPRSPLSINNHLWQLFRSFIIISSVCLMVHICNSILIFLSVFSSCIIAHPHKTSVKDLEKDRMLTTNEYYVEKVNQMAGISCDLCMRAVYGVNYDFIQLKKDVIEMIRLDCEALFHDRAEDISECIRFLTTKVEKYSGKVEKILDSRHVCVLLRVCAVNDEDYVLKNKMINSNKTDMMLE</sequence>
<evidence type="ECO:0000313" key="4">
    <source>
        <dbReference type="EMBL" id="ULT83025.1"/>
    </source>
</evidence>
<evidence type="ECO:0000256" key="1">
    <source>
        <dbReference type="ARBA" id="ARBA00023157"/>
    </source>
</evidence>
<dbReference type="SUPFAM" id="SSF53850">
    <property type="entry name" value="Periplasmic binding protein-like II"/>
    <property type="match status" value="1"/>
</dbReference>
<keyword evidence="2" id="KW-0812">Transmembrane</keyword>
<name>A0AAE8ZR44_CAEBR</name>
<dbReference type="InterPro" id="IPR001638">
    <property type="entry name" value="Solute-binding_3/MltF_N"/>
</dbReference>
<feature type="transmembrane region" description="Helical" evidence="2">
    <location>
        <begin position="132"/>
        <end position="153"/>
    </location>
</feature>
<dbReference type="PANTHER" id="PTHR22714:SF2">
    <property type="entry name" value="IONOTROPIC GLUTAMATE RECEPTOR L-GLUTAMATE AND GLYCINE-BINDING DOMAIN-CONTAINING PROTEIN"/>
    <property type="match status" value="1"/>
</dbReference>
<dbReference type="AlphaFoldDB" id="A0AAE8ZR44"/>
<keyword evidence="2" id="KW-0472">Membrane</keyword>
<feature type="transmembrane region" description="Helical" evidence="2">
    <location>
        <begin position="173"/>
        <end position="198"/>
    </location>
</feature>
<keyword evidence="2" id="KW-1133">Transmembrane helix</keyword>
<evidence type="ECO:0000256" key="2">
    <source>
        <dbReference type="SAM" id="Phobius"/>
    </source>
</evidence>
<dbReference type="EMBL" id="CP090896">
    <property type="protein sequence ID" value="ULT83025.1"/>
    <property type="molecule type" value="Genomic_DNA"/>
</dbReference>
<proteinExistence type="predicted"/>
<accession>A0AAE8ZR44</accession>
<organism evidence="4 5">
    <name type="scientific">Caenorhabditis briggsae</name>
    <dbReference type="NCBI Taxonomy" id="6238"/>
    <lineage>
        <taxon>Eukaryota</taxon>
        <taxon>Metazoa</taxon>
        <taxon>Ecdysozoa</taxon>
        <taxon>Nematoda</taxon>
        <taxon>Chromadorea</taxon>
        <taxon>Rhabditida</taxon>
        <taxon>Rhabditina</taxon>
        <taxon>Rhabditomorpha</taxon>
        <taxon>Rhabditoidea</taxon>
        <taxon>Rhabditidae</taxon>
        <taxon>Peloderinae</taxon>
        <taxon>Caenorhabditis</taxon>
    </lineage>
</organism>
<dbReference type="PANTHER" id="PTHR22714">
    <property type="entry name" value="PROTEIN CBG02446-RELATED"/>
    <property type="match status" value="1"/>
</dbReference>
<feature type="transmembrane region" description="Helical" evidence="2">
    <location>
        <begin position="387"/>
        <end position="410"/>
    </location>
</feature>
<keyword evidence="1" id="KW-1015">Disulfide bond</keyword>
<evidence type="ECO:0000313" key="5">
    <source>
        <dbReference type="Proteomes" id="UP000827892"/>
    </source>
</evidence>
<gene>
    <name evidence="4" type="ORF">L3Y34_012334</name>
</gene>
<feature type="domain" description="Saposin B-type" evidence="3">
    <location>
        <begin position="448"/>
        <end position="524"/>
    </location>
</feature>
<dbReference type="Pfam" id="PF00497">
    <property type="entry name" value="SBP_bac_3"/>
    <property type="match status" value="1"/>
</dbReference>
<reference evidence="4 5" key="1">
    <citation type="submission" date="2022-05" db="EMBL/GenBank/DDBJ databases">
        <title>Chromosome-level reference genomes for two strains of Caenorhabditis briggsae: an improved platform for comparative genomics.</title>
        <authorList>
            <person name="Stevens L."/>
            <person name="Andersen E.C."/>
        </authorList>
    </citation>
    <scope>NUCLEOTIDE SEQUENCE [LARGE SCALE GENOMIC DNA]</scope>
    <source>
        <strain evidence="4">QX1410_ONT</strain>
        <tissue evidence="4">Whole-organism</tissue>
    </source>
</reference>